<feature type="region of interest" description="Disordered" evidence="5">
    <location>
        <begin position="23"/>
        <end position="42"/>
    </location>
</feature>
<reference evidence="8" key="1">
    <citation type="submission" date="2017-09" db="EMBL/GenBank/DDBJ databases">
        <title>Depth-based differentiation of microbial function through sediment-hosted aquifers and enrichment of novel symbionts in the deep terrestrial subsurface.</title>
        <authorList>
            <person name="Probst A.J."/>
            <person name="Ladd B."/>
            <person name="Jarett J.K."/>
            <person name="Geller-Mcgrath D.E."/>
            <person name="Sieber C.M.K."/>
            <person name="Emerson J.B."/>
            <person name="Anantharaman K."/>
            <person name="Thomas B.C."/>
            <person name="Malmstrom R."/>
            <person name="Stieglmeier M."/>
            <person name="Klingl A."/>
            <person name="Woyke T."/>
            <person name="Ryan C.M."/>
            <person name="Banfield J.F."/>
        </authorList>
    </citation>
    <scope>NUCLEOTIDE SEQUENCE [LARGE SCALE GENOMIC DNA]</scope>
</reference>
<evidence type="ECO:0000313" key="7">
    <source>
        <dbReference type="EMBL" id="PIS20770.1"/>
    </source>
</evidence>
<dbReference type="HAMAP" id="MF_01341">
    <property type="entry name" value="Ribosomal_uL15"/>
    <property type="match status" value="1"/>
</dbReference>
<dbReference type="GO" id="GO:0015934">
    <property type="term" value="C:large ribosomal subunit"/>
    <property type="evidence" value="ECO:0007669"/>
    <property type="project" value="InterPro"/>
</dbReference>
<comment type="subunit">
    <text evidence="4">Part of the 50S ribosomal subunit.</text>
</comment>
<sequence>MDLHFLSKLSGCSRKAKIVGRGFGSGKGGHTTGRGNKGQKARSRVKSWFEGGQKPFIHRLPFIGGFRRVSIPLVSISSRQLASFFKEGNLVNLESLRERGLVKNSFKGRIKIIGGELPKKLKFSREITFSASATPKKLGN</sequence>
<dbReference type="InterPro" id="IPR036227">
    <property type="entry name" value="Ribosomal_uL15/eL18_sf"/>
</dbReference>
<gene>
    <name evidence="4 7" type="primary">rplO</name>
    <name evidence="7" type="ORF">COT52_01985</name>
</gene>
<dbReference type="Pfam" id="PF00828">
    <property type="entry name" value="Ribosomal_L27A"/>
    <property type="match status" value="1"/>
</dbReference>
<evidence type="ECO:0000313" key="8">
    <source>
        <dbReference type="Proteomes" id="UP000231414"/>
    </source>
</evidence>
<dbReference type="InterPro" id="IPR030878">
    <property type="entry name" value="Ribosomal_uL15"/>
</dbReference>
<dbReference type="AlphaFoldDB" id="A0A2H0X765"/>
<evidence type="ECO:0000256" key="1">
    <source>
        <dbReference type="ARBA" id="ARBA00007320"/>
    </source>
</evidence>
<dbReference type="GO" id="GO:0003735">
    <property type="term" value="F:structural constituent of ribosome"/>
    <property type="evidence" value="ECO:0007669"/>
    <property type="project" value="InterPro"/>
</dbReference>
<dbReference type="NCBIfam" id="TIGR01071">
    <property type="entry name" value="rplO_bact"/>
    <property type="match status" value="1"/>
</dbReference>
<keyword evidence="2 4" id="KW-0689">Ribosomal protein</keyword>
<keyword evidence="4" id="KW-0694">RNA-binding</keyword>
<proteinExistence type="inferred from homology"/>
<feature type="domain" description="Large ribosomal subunit protein uL15/eL18" evidence="6">
    <location>
        <begin position="77"/>
        <end position="133"/>
    </location>
</feature>
<comment type="caution">
    <text evidence="7">The sequence shown here is derived from an EMBL/GenBank/DDBJ whole genome shotgun (WGS) entry which is preliminary data.</text>
</comment>
<dbReference type="PANTHER" id="PTHR12934">
    <property type="entry name" value="50S RIBOSOMAL PROTEIN L15"/>
    <property type="match status" value="1"/>
</dbReference>
<evidence type="ECO:0000256" key="4">
    <source>
        <dbReference type="HAMAP-Rule" id="MF_01341"/>
    </source>
</evidence>
<name>A0A2H0X765_UNCKA</name>
<evidence type="ECO:0000256" key="2">
    <source>
        <dbReference type="ARBA" id="ARBA00022980"/>
    </source>
</evidence>
<keyword evidence="3 4" id="KW-0687">Ribonucleoprotein</keyword>
<evidence type="ECO:0000259" key="6">
    <source>
        <dbReference type="Pfam" id="PF00828"/>
    </source>
</evidence>
<dbReference type="Proteomes" id="UP000231414">
    <property type="component" value="Unassembled WGS sequence"/>
</dbReference>
<dbReference type="InterPro" id="IPR021131">
    <property type="entry name" value="Ribosomal_uL15/eL18"/>
</dbReference>
<keyword evidence="4" id="KW-0699">rRNA-binding</keyword>
<dbReference type="InterPro" id="IPR005749">
    <property type="entry name" value="Ribosomal_uL15_bac-type"/>
</dbReference>
<accession>A0A2H0X765</accession>
<dbReference type="PANTHER" id="PTHR12934:SF11">
    <property type="entry name" value="LARGE RIBOSOMAL SUBUNIT PROTEIN UL15M"/>
    <property type="match status" value="1"/>
</dbReference>
<dbReference type="EMBL" id="PEYW01000029">
    <property type="protein sequence ID" value="PIS20770.1"/>
    <property type="molecule type" value="Genomic_DNA"/>
</dbReference>
<dbReference type="Gene3D" id="3.100.10.10">
    <property type="match status" value="1"/>
</dbReference>
<evidence type="ECO:0000256" key="5">
    <source>
        <dbReference type="SAM" id="MobiDB-lite"/>
    </source>
</evidence>
<protein>
    <recommendedName>
        <fullName evidence="4">Large ribosomal subunit protein uL15</fullName>
    </recommendedName>
</protein>
<comment type="function">
    <text evidence="4">Binds to the 23S rRNA.</text>
</comment>
<organism evidence="7 8">
    <name type="scientific">candidate division WWE3 bacterium CG08_land_8_20_14_0_20_43_13</name>
    <dbReference type="NCBI Taxonomy" id="1975087"/>
    <lineage>
        <taxon>Bacteria</taxon>
        <taxon>Katanobacteria</taxon>
    </lineage>
</organism>
<dbReference type="SUPFAM" id="SSF52080">
    <property type="entry name" value="Ribosomal proteins L15p and L18e"/>
    <property type="match status" value="1"/>
</dbReference>
<comment type="similarity">
    <text evidence="1 4">Belongs to the universal ribosomal protein uL15 family.</text>
</comment>
<dbReference type="GO" id="GO:0019843">
    <property type="term" value="F:rRNA binding"/>
    <property type="evidence" value="ECO:0007669"/>
    <property type="project" value="UniProtKB-UniRule"/>
</dbReference>
<evidence type="ECO:0000256" key="3">
    <source>
        <dbReference type="ARBA" id="ARBA00023274"/>
    </source>
</evidence>
<dbReference type="GO" id="GO:0006412">
    <property type="term" value="P:translation"/>
    <property type="evidence" value="ECO:0007669"/>
    <property type="project" value="UniProtKB-UniRule"/>
</dbReference>
<feature type="compositionally biased region" description="Gly residues" evidence="5">
    <location>
        <begin position="23"/>
        <end position="36"/>
    </location>
</feature>